<dbReference type="InterPro" id="IPR013155">
    <property type="entry name" value="M/V/L/I-tRNA-synth_anticd-bd"/>
</dbReference>
<dbReference type="InterPro" id="IPR033708">
    <property type="entry name" value="Anticodon_Ile_BEm"/>
</dbReference>
<dbReference type="FunFam" id="1.10.730.20:FF:000001">
    <property type="entry name" value="Isoleucine--tRNA ligase"/>
    <property type="match status" value="1"/>
</dbReference>
<dbReference type="InterPro" id="IPR014729">
    <property type="entry name" value="Rossmann-like_a/b/a_fold"/>
</dbReference>
<evidence type="ECO:0000313" key="15">
    <source>
        <dbReference type="Proteomes" id="UP000051124"/>
    </source>
</evidence>
<dbReference type="Pfam" id="PF00133">
    <property type="entry name" value="tRNA-synt_1"/>
    <property type="match status" value="1"/>
</dbReference>
<evidence type="ECO:0000259" key="11">
    <source>
        <dbReference type="Pfam" id="PF00133"/>
    </source>
</evidence>
<evidence type="ECO:0000256" key="2">
    <source>
        <dbReference type="ARBA" id="ARBA00022490"/>
    </source>
</evidence>
<dbReference type="GO" id="GO:0005829">
    <property type="term" value="C:cytosol"/>
    <property type="evidence" value="ECO:0007669"/>
    <property type="project" value="TreeGrafter"/>
</dbReference>
<keyword evidence="2 10" id="KW-0963">Cytoplasm</keyword>
<dbReference type="GO" id="GO:0008270">
    <property type="term" value="F:zinc ion binding"/>
    <property type="evidence" value="ECO:0007669"/>
    <property type="project" value="UniProtKB-UniRule"/>
</dbReference>
<accession>A0A0S7WGU7</accession>
<gene>
    <name evidence="10" type="primary">ileS</name>
    <name evidence="14" type="ORF">AMJ40_05700</name>
</gene>
<name>A0A0S7WGU7_UNCT6</name>
<dbReference type="CDD" id="cd07960">
    <property type="entry name" value="Anticodon_Ia_Ile_BEm"/>
    <property type="match status" value="1"/>
</dbReference>
<dbReference type="InterPro" id="IPR050081">
    <property type="entry name" value="Ile-tRNA_ligase"/>
</dbReference>
<dbReference type="GO" id="GO:0004822">
    <property type="term" value="F:isoleucine-tRNA ligase activity"/>
    <property type="evidence" value="ECO:0007669"/>
    <property type="project" value="UniProtKB-UniRule"/>
</dbReference>
<evidence type="ECO:0000259" key="13">
    <source>
        <dbReference type="Pfam" id="PF08264"/>
    </source>
</evidence>
<evidence type="ECO:0000256" key="7">
    <source>
        <dbReference type="ARBA" id="ARBA00023146"/>
    </source>
</evidence>
<dbReference type="PATRIC" id="fig|1703771.3.peg.383"/>
<feature type="domain" description="Zinc finger FPG/IleRS-type" evidence="12">
    <location>
        <begin position="892"/>
        <end position="919"/>
    </location>
</feature>
<feature type="binding site" evidence="10">
    <location>
        <position position="918"/>
    </location>
    <ligand>
        <name>Zn(2+)</name>
        <dbReference type="ChEBI" id="CHEBI:29105"/>
    </ligand>
</feature>
<feature type="binding site" evidence="10">
    <location>
        <position position="601"/>
    </location>
    <ligand>
        <name>ATP</name>
        <dbReference type="ChEBI" id="CHEBI:30616"/>
    </ligand>
</feature>
<keyword evidence="4 10" id="KW-0547">Nucleotide-binding</keyword>
<dbReference type="PRINTS" id="PR00984">
    <property type="entry name" value="TRNASYNTHILE"/>
</dbReference>
<dbReference type="SUPFAM" id="SSF50677">
    <property type="entry name" value="ValRS/IleRS/LeuRS editing domain"/>
    <property type="match status" value="1"/>
</dbReference>
<dbReference type="AlphaFoldDB" id="A0A0S7WGU7"/>
<dbReference type="Gene3D" id="3.40.50.620">
    <property type="entry name" value="HUPs"/>
    <property type="match status" value="2"/>
</dbReference>
<evidence type="ECO:0000259" key="12">
    <source>
        <dbReference type="Pfam" id="PF06827"/>
    </source>
</evidence>
<dbReference type="HAMAP" id="MF_02002">
    <property type="entry name" value="Ile_tRNA_synth_type1"/>
    <property type="match status" value="1"/>
</dbReference>
<comment type="similarity">
    <text evidence="1 10">Belongs to the class-I aminoacyl-tRNA synthetase family. IleS type 1 subfamily.</text>
</comment>
<comment type="subcellular location">
    <subcellularLocation>
        <location evidence="10">Cytoplasm</location>
    </subcellularLocation>
</comment>
<dbReference type="GO" id="GO:0005524">
    <property type="term" value="F:ATP binding"/>
    <property type="evidence" value="ECO:0007669"/>
    <property type="project" value="UniProtKB-UniRule"/>
</dbReference>
<dbReference type="Pfam" id="PF08264">
    <property type="entry name" value="Anticodon_1"/>
    <property type="match status" value="1"/>
</dbReference>
<feature type="binding site" evidence="10">
    <location>
        <position position="915"/>
    </location>
    <ligand>
        <name>Zn(2+)</name>
        <dbReference type="ChEBI" id="CHEBI:29105"/>
    </ligand>
</feature>
<keyword evidence="10" id="KW-0479">Metal-binding</keyword>
<comment type="cofactor">
    <cofactor evidence="10">
        <name>Zn(2+)</name>
        <dbReference type="ChEBI" id="CHEBI:29105"/>
    </cofactor>
    <text evidence="10">Binds 1 zinc ion per subunit.</text>
</comment>
<dbReference type="InterPro" id="IPR010663">
    <property type="entry name" value="Znf_FPG/IleRS"/>
</dbReference>
<dbReference type="PROSITE" id="PS00178">
    <property type="entry name" value="AA_TRNA_LIGASE_I"/>
    <property type="match status" value="1"/>
</dbReference>
<keyword evidence="7 10" id="KW-0030">Aminoacyl-tRNA synthetase</keyword>
<dbReference type="GO" id="GO:0006428">
    <property type="term" value="P:isoleucyl-tRNA aminoacylation"/>
    <property type="evidence" value="ECO:0007669"/>
    <property type="project" value="UniProtKB-UniRule"/>
</dbReference>
<protein>
    <recommendedName>
        <fullName evidence="10">Isoleucine--tRNA ligase</fullName>
        <ecNumber evidence="10">6.1.1.5</ecNumber>
    </recommendedName>
    <alternativeName>
        <fullName evidence="10">Isoleucyl-tRNA synthetase</fullName>
        <shortName evidence="10">IleRS</shortName>
    </alternativeName>
</protein>
<keyword evidence="5 10" id="KW-0067">ATP-binding</keyword>
<evidence type="ECO:0000256" key="3">
    <source>
        <dbReference type="ARBA" id="ARBA00022598"/>
    </source>
</evidence>
<comment type="caution">
    <text evidence="14">The sequence shown here is derived from an EMBL/GenBank/DDBJ whole genome shotgun (WGS) entry which is preliminary data.</text>
</comment>
<dbReference type="Gene3D" id="1.10.730.20">
    <property type="match status" value="1"/>
</dbReference>
<dbReference type="InterPro" id="IPR009008">
    <property type="entry name" value="Val/Leu/Ile-tRNA-synth_edit"/>
</dbReference>
<dbReference type="Proteomes" id="UP000051124">
    <property type="component" value="Unassembled WGS sequence"/>
</dbReference>
<feature type="short sequence motif" description="'HIGH' region" evidence="10">
    <location>
        <begin position="56"/>
        <end position="66"/>
    </location>
</feature>
<evidence type="ECO:0000256" key="5">
    <source>
        <dbReference type="ARBA" id="ARBA00022840"/>
    </source>
</evidence>
<dbReference type="Pfam" id="PF06827">
    <property type="entry name" value="zf-FPG_IleRS"/>
    <property type="match status" value="1"/>
</dbReference>
<sequence length="929" mass="106564">MYKETINLPRTDFPMKGNLSKKELEIQSLWESMEIYGETLRKVSPKGVFTFHDGPPYSNESIHLGHALNKILKDIVCRYKRMQGYRVEFIPGWDNHGLPIEREITQRHKNLSHGEIRKKCREFASHFVEVQREQFKRLGVRAAWNQPYLTMSKEYEASVLRVFSRLVAKGYIYRGLRPIHWCTQCRTALALAEIEYAEKESYSLSIRFPLKEDSRGIFKVEGRVLPGERCYALVWTTTPWTIPANLALAFHPDCDYAIAEACGDYYVLAEQLLNADFSELGFGGYKVVRKVKGSDIEGTKFSHPIFERDSVGILGDFVTLDTGTGVVHVAPGHGKEDFDIGAEYGLEVLCPVDEDGKFTQDAGQFAGMDLAEGDKKVIEELKRRARLLKVSRVRHSYPHCWRCKTPLVFRTTTQWFMNVDHTDHRERALNAIKDVRWVPGESLNRISSALETRPDWCLSRQKAWGVGIPAFYCENCGEAVLEPELIDRVAEQVSAHGSDVWYERPAREFLPEDFSCPKCKAKEFRKETDILDVWFDSGASHRVVLKESERPCDLYLEGSDQHRGWFNTSLMIGIGLDNEAPYKTVVTTGFVVDSDGKAMHKSLGNVISPLDITEKDGADVLRLWVSSSNCFSDIKISEEILERIRDAYKKIRYTFRFLLGNLYDFIPAEHSVSYEERLEIDKWIMHRLSQLIQRTTRAYEEYEFYKIYHLVHNFSVVDLSSFYVDVLKDRLYTSWASSAERRSAQSSIYEVAKSLLRLLSPIMPCTTEEAWQYLPGDKEDACELASFPVPSEYEDDHIDSSWEELLKVRQDVLSALENKRAEKLIGNSLEAKVVLYPGSKELRELLEKYERDLPTLFITSQAELSKLERPTGTEIHVGTQSDLAIEVKKAEGDKCRRCWVYFPDVGEDETHPGLCKRCVGVLSRLEGGD</sequence>
<feature type="domain" description="Aminoacyl-tRNA synthetase class Ia" evidence="11">
    <location>
        <begin position="26"/>
        <end position="637"/>
    </location>
</feature>
<keyword evidence="3 10" id="KW-0436">Ligase</keyword>
<evidence type="ECO:0000256" key="4">
    <source>
        <dbReference type="ARBA" id="ARBA00022741"/>
    </source>
</evidence>
<evidence type="ECO:0000256" key="9">
    <source>
        <dbReference type="ARBA" id="ARBA00048359"/>
    </source>
</evidence>
<evidence type="ECO:0000256" key="6">
    <source>
        <dbReference type="ARBA" id="ARBA00022917"/>
    </source>
</evidence>
<dbReference type="GO" id="GO:0000049">
    <property type="term" value="F:tRNA binding"/>
    <property type="evidence" value="ECO:0007669"/>
    <property type="project" value="InterPro"/>
</dbReference>
<dbReference type="EC" id="6.1.1.5" evidence="10"/>
<dbReference type="PANTHER" id="PTHR42765:SF1">
    <property type="entry name" value="ISOLEUCINE--TRNA LIGASE, MITOCHONDRIAL"/>
    <property type="match status" value="1"/>
</dbReference>
<feature type="domain" description="Methionyl/Valyl/Leucyl/Isoleucyl-tRNA synthetase anticodon-binding" evidence="13">
    <location>
        <begin position="681"/>
        <end position="834"/>
    </location>
</feature>
<dbReference type="NCBIfam" id="TIGR00392">
    <property type="entry name" value="ileS"/>
    <property type="match status" value="1"/>
</dbReference>
<keyword evidence="6 10" id="KW-0648">Protein biosynthesis</keyword>
<feature type="short sequence motif" description="'KMSKS' region" evidence="10">
    <location>
        <begin position="598"/>
        <end position="602"/>
    </location>
</feature>
<evidence type="ECO:0000256" key="8">
    <source>
        <dbReference type="ARBA" id="ARBA00025217"/>
    </source>
</evidence>
<proteinExistence type="inferred from homology"/>
<organism evidence="14 15">
    <name type="scientific">candidate division TA06 bacterium DG_26</name>
    <dbReference type="NCBI Taxonomy" id="1703771"/>
    <lineage>
        <taxon>Bacteria</taxon>
        <taxon>Bacteria division TA06</taxon>
    </lineage>
</organism>
<evidence type="ECO:0000313" key="14">
    <source>
        <dbReference type="EMBL" id="KPJ49361.1"/>
    </source>
</evidence>
<dbReference type="SUPFAM" id="SSF47323">
    <property type="entry name" value="Anticodon-binding domain of a subclass of class I aminoacyl-tRNA synthetases"/>
    <property type="match status" value="1"/>
</dbReference>
<dbReference type="EMBL" id="LIZT01000062">
    <property type="protein sequence ID" value="KPJ49361.1"/>
    <property type="molecule type" value="Genomic_DNA"/>
</dbReference>
<evidence type="ECO:0000256" key="10">
    <source>
        <dbReference type="HAMAP-Rule" id="MF_02002"/>
    </source>
</evidence>
<dbReference type="InterPro" id="IPR023585">
    <property type="entry name" value="Ile-tRNA-ligase_type1"/>
</dbReference>
<feature type="binding site" evidence="10">
    <location>
        <position position="898"/>
    </location>
    <ligand>
        <name>Zn(2+)</name>
        <dbReference type="ChEBI" id="CHEBI:29105"/>
    </ligand>
</feature>
<dbReference type="SUPFAM" id="SSF52374">
    <property type="entry name" value="Nucleotidylyl transferase"/>
    <property type="match status" value="1"/>
</dbReference>
<comment type="catalytic activity">
    <reaction evidence="9 10">
        <text>tRNA(Ile) + L-isoleucine + ATP = L-isoleucyl-tRNA(Ile) + AMP + diphosphate</text>
        <dbReference type="Rhea" id="RHEA:11060"/>
        <dbReference type="Rhea" id="RHEA-COMP:9666"/>
        <dbReference type="Rhea" id="RHEA-COMP:9695"/>
        <dbReference type="ChEBI" id="CHEBI:30616"/>
        <dbReference type="ChEBI" id="CHEBI:33019"/>
        <dbReference type="ChEBI" id="CHEBI:58045"/>
        <dbReference type="ChEBI" id="CHEBI:78442"/>
        <dbReference type="ChEBI" id="CHEBI:78528"/>
        <dbReference type="ChEBI" id="CHEBI:456215"/>
        <dbReference type="EC" id="6.1.1.5"/>
    </reaction>
</comment>
<reference evidence="14 15" key="1">
    <citation type="journal article" date="2015" name="Microbiome">
        <title>Genomic resolution of linkages in carbon, nitrogen, and sulfur cycling among widespread estuary sediment bacteria.</title>
        <authorList>
            <person name="Baker B.J."/>
            <person name="Lazar C.S."/>
            <person name="Teske A.P."/>
            <person name="Dick G.J."/>
        </authorList>
    </citation>
    <scope>NUCLEOTIDE SEQUENCE [LARGE SCALE GENOMIC DNA]</scope>
    <source>
        <strain evidence="14">DG_26</strain>
    </source>
</reference>
<comment type="domain">
    <text evidence="10">IleRS has two distinct active sites: one for aminoacylation and one for editing. The misactivated valine is translocated from the active site to the editing site, which sterically excludes the correctly activated isoleucine. The single editing site contains two valyl binding pockets, one specific for each substrate (Val-AMP or Val-tRNA(Ile)).</text>
</comment>
<dbReference type="GO" id="GO:0002161">
    <property type="term" value="F:aminoacyl-tRNA deacylase activity"/>
    <property type="evidence" value="ECO:0007669"/>
    <property type="project" value="InterPro"/>
</dbReference>
<dbReference type="PANTHER" id="PTHR42765">
    <property type="entry name" value="SOLEUCYL-TRNA SYNTHETASE"/>
    <property type="match status" value="1"/>
</dbReference>
<comment type="function">
    <text evidence="8 10">Catalyzes the attachment of isoleucine to tRNA(Ile). As IleRS can inadvertently accommodate and process structurally similar amino acids such as valine, to avoid such errors it has two additional distinct tRNA(Ile)-dependent editing activities. One activity is designated as 'pretransfer' editing and involves the hydrolysis of activated Val-AMP. The other activity is designated 'posttransfer' editing and involves deacylation of mischarged Val-tRNA(Ile).</text>
</comment>
<evidence type="ECO:0000256" key="1">
    <source>
        <dbReference type="ARBA" id="ARBA00006887"/>
    </source>
</evidence>
<dbReference type="InterPro" id="IPR002301">
    <property type="entry name" value="Ile-tRNA-ligase"/>
</dbReference>
<dbReference type="Gene3D" id="1.10.10.830">
    <property type="entry name" value="Ile-tRNA synthetase CP2 domain-like"/>
    <property type="match status" value="1"/>
</dbReference>
<comment type="subunit">
    <text evidence="10">Monomer.</text>
</comment>
<dbReference type="InterPro" id="IPR001412">
    <property type="entry name" value="aa-tRNA-synth_I_CS"/>
</dbReference>
<feature type="binding site" evidence="10">
    <location>
        <position position="557"/>
    </location>
    <ligand>
        <name>L-isoleucyl-5'-AMP</name>
        <dbReference type="ChEBI" id="CHEBI:178002"/>
    </ligand>
</feature>
<keyword evidence="10" id="KW-0862">Zinc</keyword>
<dbReference type="InterPro" id="IPR002300">
    <property type="entry name" value="aa-tRNA-synth_Ia"/>
</dbReference>
<dbReference type="FunFam" id="3.40.50.620:FF:000092">
    <property type="entry name" value="Isoleucine--tRNA ligase"/>
    <property type="match status" value="1"/>
</dbReference>
<dbReference type="InterPro" id="IPR009080">
    <property type="entry name" value="tRNAsynth_Ia_anticodon-bd"/>
</dbReference>
<feature type="binding site" evidence="10">
    <location>
        <position position="895"/>
    </location>
    <ligand>
        <name>Zn(2+)</name>
        <dbReference type="ChEBI" id="CHEBI:29105"/>
    </ligand>
</feature>